<accession>A0A2N4UWB2</accession>
<evidence type="ECO:0000313" key="1">
    <source>
        <dbReference type="EMBL" id="PLC59324.1"/>
    </source>
</evidence>
<organism evidence="1 2">
    <name type="scientific">Photobacterium carnosum</name>
    <dbReference type="NCBI Taxonomy" id="2023717"/>
    <lineage>
        <taxon>Bacteria</taxon>
        <taxon>Pseudomonadati</taxon>
        <taxon>Pseudomonadota</taxon>
        <taxon>Gammaproteobacteria</taxon>
        <taxon>Vibrionales</taxon>
        <taxon>Vibrionaceae</taxon>
        <taxon>Photobacterium</taxon>
    </lineage>
</organism>
<proteinExistence type="predicted"/>
<name>A0A2N4UWB2_9GAMM</name>
<protein>
    <submittedName>
        <fullName evidence="1">Uncharacterized protein</fullName>
    </submittedName>
</protein>
<dbReference type="GeneID" id="69966798"/>
<gene>
    <name evidence="1" type="ORF">CIK00_03380</name>
</gene>
<dbReference type="Proteomes" id="UP000234420">
    <property type="component" value="Unassembled WGS sequence"/>
</dbReference>
<dbReference type="AlphaFoldDB" id="A0A2N4UWB2"/>
<sequence>MILFNQENGLFEEKLRPANHGPVLYFPKELSSIESIDTASLNKNVVKKLTTLFEIIKETEKRCFSAQEISQLFNVQFNTARAFLHKLKNSNISQTASNFKHFNNSKNASLYLVNSKSTTYSKTVLKNGEMTTISNENRHLLITSDSNPLITPNLSVNDNGLLKAFFNSTQVPDHTRLSNILPISGIKFDNQSSFEVRHSETFSSRILAADPTTEIADIEHIRFLYLIINLTMSYFEYHKQAFILKNHVEAICSINRDQILTWLMVDKDSEHWKSFVDKNLAIWANTLFCCSELIESQWISEATKPLFRIEKKLAHRKSSKFPQVYVLRWDVDALKFILKSKGPYLLPWSVISGSDFSFLLYLDARLKWPGKKSASQRINYSAKELKKIFPMVIGREQVPQSSEKFAHYIVTALHEHATRFKNFTKKNPSFLFKNEDVISFYDRNHNEVELLSVLKKKHYISQIKAYIGGIWFDFIMDGIGANKEAYLEVHYKSKNVIRSSLPARILPSIIDNDNECDSTKLKAKGYYSYSPQYYFSEELTLHADKLVNPGFNYNTTAGDQSLNNVPDDIVDIIVDQYQNTDLGLAGPLLNEHTVDLPNFLNGDMPPILDPKIIRNVEARKFVIARFPAGKNVVIHYHIWITITKDEPKLLLSYYSTDDDINKTVDELVQRTGDFKDRILERIKASYSTLQPISVGEYLIDRVSMSNIKEALNTFLEDDLKLASNDQLYALITNNKRHIVRYSQSVSPIADPLGFASKFKHYIK</sequence>
<reference evidence="1 2" key="1">
    <citation type="journal article" date="2018" name="Syst. Appl. Microbiol.">
        <title>Photobacterium carnosum sp. nov., isolated from spoiled modified atmosphere packaged poultry meat.</title>
        <authorList>
            <person name="Hilgarth M."/>
            <person name="Fuertes S."/>
            <person name="Ehrmann M."/>
            <person name="Vogel R.F."/>
        </authorList>
    </citation>
    <scope>NUCLEOTIDE SEQUENCE [LARGE SCALE GENOMIC DNA]</scope>
    <source>
        <strain evidence="1 2">TMW 2.2021</strain>
    </source>
</reference>
<comment type="caution">
    <text evidence="1">The sequence shown here is derived from an EMBL/GenBank/DDBJ whole genome shotgun (WGS) entry which is preliminary data.</text>
</comment>
<evidence type="ECO:0000313" key="2">
    <source>
        <dbReference type="Proteomes" id="UP000234420"/>
    </source>
</evidence>
<keyword evidence="2" id="KW-1185">Reference proteome</keyword>
<dbReference type="EMBL" id="NPIB01000002">
    <property type="protein sequence ID" value="PLC59324.1"/>
    <property type="molecule type" value="Genomic_DNA"/>
</dbReference>
<dbReference type="RefSeq" id="WP_101767525.1">
    <property type="nucleotide sequence ID" value="NZ_BPPU01000003.1"/>
</dbReference>